<dbReference type="EMBL" id="JACHHO010000001">
    <property type="protein sequence ID" value="MBB5202977.1"/>
    <property type="molecule type" value="Genomic_DNA"/>
</dbReference>
<dbReference type="RefSeq" id="WP_138857934.1">
    <property type="nucleotide sequence ID" value="NZ_CP040709.1"/>
</dbReference>
<dbReference type="Pfam" id="PF11828">
    <property type="entry name" value="DUF3348"/>
    <property type="match status" value="1"/>
</dbReference>
<name>A0A840RWB6_9BURK</name>
<organism evidence="1 2">
    <name type="scientific">Inhella inkyongensis</name>
    <dbReference type="NCBI Taxonomy" id="392593"/>
    <lineage>
        <taxon>Bacteria</taxon>
        <taxon>Pseudomonadati</taxon>
        <taxon>Pseudomonadota</taxon>
        <taxon>Betaproteobacteria</taxon>
        <taxon>Burkholderiales</taxon>
        <taxon>Sphaerotilaceae</taxon>
        <taxon>Inhella</taxon>
    </lineage>
</organism>
<evidence type="ECO:0000313" key="1">
    <source>
        <dbReference type="EMBL" id="MBB5202977.1"/>
    </source>
</evidence>
<dbReference type="Proteomes" id="UP000554837">
    <property type="component" value="Unassembled WGS sequence"/>
</dbReference>
<proteinExistence type="predicted"/>
<sequence length="216" mass="23538">MGQSRVRPPGGLAPGASALQGLLARWGLKPGAASAMGIAERLAAWMDWRDAIALAQALQPGAAQPTLLRWDGAAALERLQRELHLSFADRALVHDAADPASYRLHHANQQRLMAARIAPLRERLRQQLQGFGPQAAQLAALDAVFEQAFAAREQQALAALPSMLARRAALLRAQEIDWQTPLWTELQQALNAELELRLQALWGLLEALQAHSKDAP</sequence>
<comment type="caution">
    <text evidence="1">The sequence shown here is derived from an EMBL/GenBank/DDBJ whole genome shotgun (WGS) entry which is preliminary data.</text>
</comment>
<dbReference type="AlphaFoldDB" id="A0A840RWB6"/>
<dbReference type="OrthoDB" id="5949373at2"/>
<accession>A0A840RWB6</accession>
<reference evidence="1 2" key="1">
    <citation type="submission" date="2020-08" db="EMBL/GenBank/DDBJ databases">
        <title>Genomic Encyclopedia of Type Strains, Phase IV (KMG-IV): sequencing the most valuable type-strain genomes for metagenomic binning, comparative biology and taxonomic classification.</title>
        <authorList>
            <person name="Goeker M."/>
        </authorList>
    </citation>
    <scope>NUCLEOTIDE SEQUENCE [LARGE SCALE GENOMIC DNA]</scope>
    <source>
        <strain evidence="1 2">DSM 23958</strain>
    </source>
</reference>
<evidence type="ECO:0000313" key="2">
    <source>
        <dbReference type="Proteomes" id="UP000554837"/>
    </source>
</evidence>
<protein>
    <recommendedName>
        <fullName evidence="3">DUF3348 family protein</fullName>
    </recommendedName>
</protein>
<gene>
    <name evidence="1" type="ORF">HNQ51_000270</name>
</gene>
<keyword evidence="2" id="KW-1185">Reference proteome</keyword>
<evidence type="ECO:0008006" key="3">
    <source>
        <dbReference type="Google" id="ProtNLM"/>
    </source>
</evidence>
<dbReference type="InterPro" id="IPR021783">
    <property type="entry name" value="DUF3348"/>
</dbReference>